<evidence type="ECO:0000313" key="1">
    <source>
        <dbReference type="EMBL" id="QRQ81985.1"/>
    </source>
</evidence>
<evidence type="ECO:0008006" key="3">
    <source>
        <dbReference type="Google" id="ProtNLM"/>
    </source>
</evidence>
<dbReference type="AlphaFoldDB" id="A0A892ZEZ1"/>
<protein>
    <recommendedName>
        <fullName evidence="3">Lipoprotein</fullName>
    </recommendedName>
</protein>
<reference evidence="1" key="1">
    <citation type="submission" date="2021-02" db="EMBL/GenBank/DDBJ databases">
        <title>Neisseriaceae sp. 26B isolated from the cloaca of a Common Toad-headed Turtle (Mesoclemmys nasuta).</title>
        <authorList>
            <person name="Spergser J."/>
            <person name="Busse H.-J."/>
        </authorList>
    </citation>
    <scope>NUCLEOTIDE SEQUENCE</scope>
    <source>
        <strain evidence="1">26B</strain>
    </source>
</reference>
<name>A0A892ZEZ1_9NEIS</name>
<proteinExistence type="predicted"/>
<keyword evidence="2" id="KW-1185">Reference proteome</keyword>
<dbReference type="RefSeq" id="WP_230339282.1">
    <property type="nucleotide sequence ID" value="NZ_CP069798.1"/>
</dbReference>
<dbReference type="Proteomes" id="UP000653156">
    <property type="component" value="Chromosome"/>
</dbReference>
<sequence>MLKYVYIMVLAWLLGGCALFSGSLNAPVPQHLPALAQAHWFQLTDMQNGRQSLLAVQALADAQGTYWRWVQTDAFGVPLARQRIDSRGWRNDGFVPPNRRASQLFAAMLALLGGETTLYPQLTAATQGQDTVYRQHNGRELWRIRALNEGEWQIHTATGDHWQVKIIEE</sequence>
<gene>
    <name evidence="1" type="ORF">JQU52_00620</name>
</gene>
<organism evidence="1 2">
    <name type="scientific">Paralysiella testudinis</name>
    <dbReference type="NCBI Taxonomy" id="2809020"/>
    <lineage>
        <taxon>Bacteria</taxon>
        <taxon>Pseudomonadati</taxon>
        <taxon>Pseudomonadota</taxon>
        <taxon>Betaproteobacteria</taxon>
        <taxon>Neisseriales</taxon>
        <taxon>Neisseriaceae</taxon>
        <taxon>Paralysiella</taxon>
    </lineage>
</organism>
<dbReference type="PROSITE" id="PS51257">
    <property type="entry name" value="PROKAR_LIPOPROTEIN"/>
    <property type="match status" value="1"/>
</dbReference>
<accession>A0A892ZEZ1</accession>
<dbReference type="KEGG" id="ptes:JQU52_00620"/>
<dbReference type="EMBL" id="CP069798">
    <property type="protein sequence ID" value="QRQ81985.1"/>
    <property type="molecule type" value="Genomic_DNA"/>
</dbReference>
<evidence type="ECO:0000313" key="2">
    <source>
        <dbReference type="Proteomes" id="UP000653156"/>
    </source>
</evidence>